<dbReference type="Proteomes" id="UP000434172">
    <property type="component" value="Unassembled WGS sequence"/>
</dbReference>
<comment type="caution">
    <text evidence="8">The sequence shown here is derived from an EMBL/GenBank/DDBJ whole genome shotgun (WGS) entry which is preliminary data.</text>
</comment>
<dbReference type="PANTHER" id="PTHR45348">
    <property type="entry name" value="HYPOTHETICAL OXIDOREDUCTASE (EUROFUNG)"/>
    <property type="match status" value="1"/>
</dbReference>
<dbReference type="OrthoDB" id="5835829at2759"/>
<sequence length="613" mass="67155">MALHSNGFVPPSTQKALVMDEKEQLFVWNEAPCPVLPRDQALVRIEAVALNPSNTKMKTDFAIPFAIMGADFAGTVVAVGPDVVDIGVGDRVCGAQNEMFKYTPEQGAFAQYTVTRGKMWMRVPESWTIESAASIPVGICTAGLAIKSLGLPLPNEPVAKAKHVLVYGSSTATATIAMQLLRLLLKNKDVTVEDITNQLSKGWLETLQQISKPGREWPRPTALMLDHIGSLDTLPQARRISGTECKILLYWAGSAARLFSYLAPSSEGGFSDWESIAHKYFSNETLRQGRSLDEIVEQVCVAKNGHDAFNGTVISIPGCKEIYDYEREFGEFGMIRTVVSSLLRETVTLVQATDGIICASAMALEGETLTACNKYTAVYPVGVQIGPKNWSRDGLIEDERIRSYLDRHAKDEVLVISFGSLVFPTNRANFQALVSTLNEIKYPFILIIGGMHAKKFIDASDVQNIQSSGVGLVCDTWVDQQAVLQHPSVGFLLAHGGWNSMMESFVQGIPLVGWPLAPGDNAINVALASTRDRPIAFEIMQIRTGSAKAKARRGGPDIIGSEEAVRRELEEILRKTKEAEGKQIRENTQNLAAELRTEKREAARQVITTLAFI</sequence>
<organism evidence="8 9">
    <name type="scientific">Colletotrichum asianum</name>
    <dbReference type="NCBI Taxonomy" id="702518"/>
    <lineage>
        <taxon>Eukaryota</taxon>
        <taxon>Fungi</taxon>
        <taxon>Dikarya</taxon>
        <taxon>Ascomycota</taxon>
        <taxon>Pezizomycotina</taxon>
        <taxon>Sordariomycetes</taxon>
        <taxon>Hypocreomycetidae</taxon>
        <taxon>Glomerellales</taxon>
        <taxon>Glomerellaceae</taxon>
        <taxon>Colletotrichum</taxon>
        <taxon>Colletotrichum gloeosporioides species complex</taxon>
    </lineage>
</organism>
<keyword evidence="9" id="KW-1185">Reference proteome</keyword>
<dbReference type="InterPro" id="IPR020843">
    <property type="entry name" value="ER"/>
</dbReference>
<dbReference type="Pfam" id="PF08240">
    <property type="entry name" value="ADH_N"/>
    <property type="match status" value="1"/>
</dbReference>
<dbReference type="Gene3D" id="3.40.50.720">
    <property type="entry name" value="NAD(P)-binding Rossmann-like Domain"/>
    <property type="match status" value="1"/>
</dbReference>
<gene>
    <name evidence="8" type="ORF">GQ607_008585</name>
</gene>
<evidence type="ECO:0000256" key="2">
    <source>
        <dbReference type="ARBA" id="ARBA00022679"/>
    </source>
</evidence>
<feature type="domain" description="Enoyl reductase (ER)" evidence="7">
    <location>
        <begin position="24"/>
        <end position="249"/>
    </location>
</feature>
<evidence type="ECO:0000313" key="9">
    <source>
        <dbReference type="Proteomes" id="UP000434172"/>
    </source>
</evidence>
<name>A0A8H3WDC7_9PEZI</name>
<dbReference type="GO" id="GO:0008194">
    <property type="term" value="F:UDP-glycosyltransferase activity"/>
    <property type="evidence" value="ECO:0007669"/>
    <property type="project" value="InterPro"/>
</dbReference>
<dbReference type="AlphaFoldDB" id="A0A8H3WDC7"/>
<keyword evidence="6" id="KW-0175">Coiled coil</keyword>
<dbReference type="GO" id="GO:0000166">
    <property type="term" value="F:nucleotide binding"/>
    <property type="evidence" value="ECO:0007669"/>
    <property type="project" value="UniProtKB-KW"/>
</dbReference>
<reference evidence="8 9" key="1">
    <citation type="submission" date="2019-12" db="EMBL/GenBank/DDBJ databases">
        <title>A genome sequence resource for the geographically widespread anthracnose pathogen Colletotrichum asianum.</title>
        <authorList>
            <person name="Meng Y."/>
        </authorList>
    </citation>
    <scope>NUCLEOTIDE SEQUENCE [LARGE SCALE GENOMIC DNA]</scope>
    <source>
        <strain evidence="8 9">ICMP 18580</strain>
    </source>
</reference>
<dbReference type="InterPro" id="IPR013154">
    <property type="entry name" value="ADH-like_N"/>
</dbReference>
<evidence type="ECO:0000256" key="4">
    <source>
        <dbReference type="ARBA" id="ARBA00022857"/>
    </source>
</evidence>
<evidence type="ECO:0000256" key="5">
    <source>
        <dbReference type="ARBA" id="ARBA00023002"/>
    </source>
</evidence>
<dbReference type="Gene3D" id="3.90.180.10">
    <property type="entry name" value="Medium-chain alcohol dehydrogenases, catalytic domain"/>
    <property type="match status" value="1"/>
</dbReference>
<dbReference type="Pfam" id="PF00201">
    <property type="entry name" value="UDPGT"/>
    <property type="match status" value="1"/>
</dbReference>
<dbReference type="InterPro" id="IPR047122">
    <property type="entry name" value="Trans-enoyl_RdTase-like"/>
</dbReference>
<evidence type="ECO:0000256" key="1">
    <source>
        <dbReference type="ARBA" id="ARBA00008072"/>
    </source>
</evidence>
<dbReference type="SMART" id="SM00829">
    <property type="entry name" value="PKS_ER"/>
    <property type="match status" value="1"/>
</dbReference>
<dbReference type="InterPro" id="IPR002213">
    <property type="entry name" value="UDP_glucos_trans"/>
</dbReference>
<dbReference type="GO" id="GO:0016651">
    <property type="term" value="F:oxidoreductase activity, acting on NAD(P)H"/>
    <property type="evidence" value="ECO:0007669"/>
    <property type="project" value="InterPro"/>
</dbReference>
<comment type="similarity">
    <text evidence="1">Belongs to the zinc-containing alcohol dehydrogenase family.</text>
</comment>
<keyword evidence="4" id="KW-0521">NADP</keyword>
<dbReference type="EMBL" id="WOWK01000046">
    <property type="protein sequence ID" value="KAF0324155.1"/>
    <property type="molecule type" value="Genomic_DNA"/>
</dbReference>
<keyword evidence="5" id="KW-0560">Oxidoreductase</keyword>
<keyword evidence="3" id="KW-0547">Nucleotide-binding</keyword>
<dbReference type="Gene3D" id="3.40.50.2000">
    <property type="entry name" value="Glycogen Phosphorylase B"/>
    <property type="match status" value="2"/>
</dbReference>
<dbReference type="InterPro" id="IPR011032">
    <property type="entry name" value="GroES-like_sf"/>
</dbReference>
<evidence type="ECO:0000259" key="7">
    <source>
        <dbReference type="SMART" id="SM00829"/>
    </source>
</evidence>
<proteinExistence type="inferred from homology"/>
<feature type="coiled-coil region" evidence="6">
    <location>
        <begin position="562"/>
        <end position="605"/>
    </location>
</feature>
<dbReference type="SUPFAM" id="SSF50129">
    <property type="entry name" value="GroES-like"/>
    <property type="match status" value="1"/>
</dbReference>
<evidence type="ECO:0000256" key="3">
    <source>
        <dbReference type="ARBA" id="ARBA00022741"/>
    </source>
</evidence>
<keyword evidence="2 8" id="KW-0808">Transferase</keyword>
<accession>A0A8H3WDC7</accession>
<dbReference type="SUPFAM" id="SSF53756">
    <property type="entry name" value="UDP-Glycosyltransferase/glycogen phosphorylase"/>
    <property type="match status" value="1"/>
</dbReference>
<evidence type="ECO:0000256" key="6">
    <source>
        <dbReference type="SAM" id="Coils"/>
    </source>
</evidence>
<protein>
    <submittedName>
        <fullName evidence="8">Indole-3-acetate beta-glucosyltransferase</fullName>
    </submittedName>
</protein>
<dbReference type="PANTHER" id="PTHR45348:SF1">
    <property type="entry name" value="TRANS-ENOYL REDUCTASE STHE"/>
    <property type="match status" value="1"/>
</dbReference>
<evidence type="ECO:0000313" key="8">
    <source>
        <dbReference type="EMBL" id="KAF0324155.1"/>
    </source>
</evidence>